<evidence type="ECO:0000256" key="10">
    <source>
        <dbReference type="RuleBase" id="RU000586"/>
    </source>
</evidence>
<evidence type="ECO:0000259" key="13">
    <source>
        <dbReference type="Pfam" id="PF01233"/>
    </source>
</evidence>
<dbReference type="PANTHER" id="PTHR11377:SF7">
    <property type="entry name" value="GLYCYLPEPTIDE N-TETRADECANOYLTRANSFERASE 1"/>
    <property type="match status" value="1"/>
</dbReference>
<dbReference type="AlphaFoldDB" id="A0A8J4X9M8"/>
<dbReference type="Gene3D" id="3.40.630.170">
    <property type="match status" value="1"/>
</dbReference>
<comment type="caution">
    <text evidence="15">The sequence shown here is derived from an EMBL/GenBank/DDBJ whole genome shotgun (WGS) entry which is preliminary data.</text>
</comment>
<dbReference type="GO" id="GO:0005829">
    <property type="term" value="C:cytosol"/>
    <property type="evidence" value="ECO:0007669"/>
    <property type="project" value="UniProtKB-SubCell"/>
</dbReference>
<sequence length="463" mass="53300">MDRRTNSMSEHTNMAEDKSLETGGNAGKKKKKPKKDKGQPWAKEGPSDPFAMLNALPETKQQEIQKALHLFSLGQGPPKSLMEAHKHNFRFWNSQPVIKIGEEVTSHGPIQSEKLNIRQESYSLPEGFYWDTLDLDNTEQLGELCTLLNENYTQEDDNTLRLHYAPEFLLWALCPPGWQPEWHCGVRVDSNKKLVGFVSAVPATVKIYNIDKMMVEVNFLCVHKKLRSKRMAPVLIREITRRVQQKGLHQAIYSANVVLPTPVASCRYWQRSLNPRKLIELNIVSLPRNMTLQRALKLNRLPEMTKTPGLRIMTLTDVPKVQDLLREYLKDFHLIPILNEEETQHWFLPRDGIIDTYVVEGLGGVITDMVSFYTVSSTVLNNITHRSLKAAYALYTVTTATPLQQLMKDILIIAKAREFDMLIALDVMRNKSFLEPLKFTQGDNAMYYYYFYNWTCPTITPEK</sequence>
<protein>
    <recommendedName>
        <fullName evidence="10">Glycylpeptide N-tetradecanoyltransferase</fullName>
        <ecNumber evidence="10">2.3.1.97</ecNumber>
    </recommendedName>
</protein>
<evidence type="ECO:0000256" key="1">
    <source>
        <dbReference type="ARBA" id="ARBA00004170"/>
    </source>
</evidence>
<dbReference type="InterPro" id="IPR022676">
    <property type="entry name" value="NMT_N"/>
</dbReference>
<accession>A0A8J4X9M8</accession>
<reference evidence="15" key="1">
    <citation type="submission" date="2020-07" db="EMBL/GenBank/DDBJ databases">
        <title>Clarias magur genome sequencing, assembly and annotation.</title>
        <authorList>
            <person name="Kushwaha B."/>
            <person name="Kumar R."/>
            <person name="Das P."/>
            <person name="Joshi C.G."/>
            <person name="Kumar D."/>
            <person name="Nagpure N.S."/>
            <person name="Pandey M."/>
            <person name="Agarwal S."/>
            <person name="Srivastava S."/>
            <person name="Singh M."/>
            <person name="Sahoo L."/>
            <person name="Jayasankar P."/>
            <person name="Meher P.K."/>
            <person name="Koringa P.G."/>
            <person name="Iquebal M.A."/>
            <person name="Das S.P."/>
            <person name="Bit A."/>
            <person name="Patnaik S."/>
            <person name="Patel N."/>
            <person name="Shah T.M."/>
            <person name="Hinsu A."/>
            <person name="Jena J.K."/>
        </authorList>
    </citation>
    <scope>NUCLEOTIDE SEQUENCE</scope>
    <source>
        <strain evidence="15">CIFAMagur01</strain>
        <tissue evidence="15">Testis</tissue>
    </source>
</reference>
<proteinExistence type="inferred from homology"/>
<evidence type="ECO:0000313" key="16">
    <source>
        <dbReference type="Proteomes" id="UP000727407"/>
    </source>
</evidence>
<dbReference type="GO" id="GO:0016020">
    <property type="term" value="C:membrane"/>
    <property type="evidence" value="ECO:0007669"/>
    <property type="project" value="UniProtKB-SubCell"/>
</dbReference>
<dbReference type="Pfam" id="PF01233">
    <property type="entry name" value="NMT"/>
    <property type="match status" value="1"/>
</dbReference>
<keyword evidence="5" id="KW-0597">Phosphoprotein</keyword>
<evidence type="ECO:0000256" key="3">
    <source>
        <dbReference type="ARBA" id="ARBA00009469"/>
    </source>
</evidence>
<feature type="compositionally biased region" description="Polar residues" evidence="12">
    <location>
        <begin position="1"/>
        <end position="12"/>
    </location>
</feature>
<dbReference type="Proteomes" id="UP000727407">
    <property type="component" value="Unassembled WGS sequence"/>
</dbReference>
<evidence type="ECO:0000256" key="6">
    <source>
        <dbReference type="ARBA" id="ARBA00022679"/>
    </source>
</evidence>
<dbReference type="InterPro" id="IPR000903">
    <property type="entry name" value="NMT"/>
</dbReference>
<dbReference type="OrthoDB" id="60315at2759"/>
<evidence type="ECO:0000259" key="14">
    <source>
        <dbReference type="Pfam" id="PF02799"/>
    </source>
</evidence>
<dbReference type="EC" id="2.3.1.97" evidence="10"/>
<evidence type="ECO:0000256" key="11">
    <source>
        <dbReference type="RuleBase" id="RU004178"/>
    </source>
</evidence>
<gene>
    <name evidence="15" type="primary">nmt1b</name>
    <name evidence="15" type="ORF">DAT39_020619</name>
</gene>
<comment type="function">
    <text evidence="10">Adds a myristoyl group to the N-terminal glycine residue of certain cellular proteins.</text>
</comment>
<dbReference type="InterPro" id="IPR022678">
    <property type="entry name" value="NMT_CS"/>
</dbReference>
<name>A0A8J4X9M8_CLAMG</name>
<dbReference type="SUPFAM" id="SSF55729">
    <property type="entry name" value="Acyl-CoA N-acyltransferases (Nat)"/>
    <property type="match status" value="2"/>
</dbReference>
<keyword evidence="7" id="KW-0472">Membrane</keyword>
<organism evidence="15 16">
    <name type="scientific">Clarias magur</name>
    <name type="common">Asian catfish</name>
    <name type="synonym">Macropteronotus magur</name>
    <dbReference type="NCBI Taxonomy" id="1594786"/>
    <lineage>
        <taxon>Eukaryota</taxon>
        <taxon>Metazoa</taxon>
        <taxon>Chordata</taxon>
        <taxon>Craniata</taxon>
        <taxon>Vertebrata</taxon>
        <taxon>Euteleostomi</taxon>
        <taxon>Actinopterygii</taxon>
        <taxon>Neopterygii</taxon>
        <taxon>Teleostei</taxon>
        <taxon>Ostariophysi</taxon>
        <taxon>Siluriformes</taxon>
        <taxon>Clariidae</taxon>
        <taxon>Clarias</taxon>
    </lineage>
</organism>
<feature type="domain" description="Glycylpeptide N-tetradecanoyltransferase N-terminal" evidence="13">
    <location>
        <begin position="113"/>
        <end position="266"/>
    </location>
</feature>
<evidence type="ECO:0000256" key="7">
    <source>
        <dbReference type="ARBA" id="ARBA00023136"/>
    </source>
</evidence>
<evidence type="ECO:0000256" key="4">
    <source>
        <dbReference type="ARBA" id="ARBA00022490"/>
    </source>
</evidence>
<evidence type="ECO:0000256" key="12">
    <source>
        <dbReference type="SAM" id="MobiDB-lite"/>
    </source>
</evidence>
<dbReference type="InterPro" id="IPR022677">
    <property type="entry name" value="NMT_C"/>
</dbReference>
<keyword evidence="4" id="KW-0963">Cytoplasm</keyword>
<dbReference type="Pfam" id="PF02799">
    <property type="entry name" value="NMT_C"/>
    <property type="match status" value="1"/>
</dbReference>
<dbReference type="EMBL" id="QNUK01000779">
    <property type="protein sequence ID" value="KAF5889680.1"/>
    <property type="molecule type" value="Genomic_DNA"/>
</dbReference>
<comment type="subcellular location">
    <subcellularLocation>
        <location evidence="2">Cytoplasm</location>
        <location evidence="2">Cytosol</location>
    </subcellularLocation>
    <subcellularLocation>
        <location evidence="1">Membrane</location>
        <topology evidence="1">Peripheral membrane protein</topology>
    </subcellularLocation>
</comment>
<comment type="catalytic activity">
    <reaction evidence="9 10">
        <text>N-terminal glycyl-[protein] + tetradecanoyl-CoA = N-tetradecanoylglycyl-[protein] + CoA + H(+)</text>
        <dbReference type="Rhea" id="RHEA:15521"/>
        <dbReference type="Rhea" id="RHEA-COMP:12666"/>
        <dbReference type="Rhea" id="RHEA-COMP:12667"/>
        <dbReference type="ChEBI" id="CHEBI:15378"/>
        <dbReference type="ChEBI" id="CHEBI:57287"/>
        <dbReference type="ChEBI" id="CHEBI:57385"/>
        <dbReference type="ChEBI" id="CHEBI:64723"/>
        <dbReference type="ChEBI" id="CHEBI:133050"/>
        <dbReference type="EC" id="2.3.1.97"/>
    </reaction>
</comment>
<dbReference type="PROSITE" id="PS00975">
    <property type="entry name" value="NMT_1"/>
    <property type="match status" value="1"/>
</dbReference>
<keyword evidence="8 10" id="KW-0012">Acyltransferase</keyword>
<evidence type="ECO:0000313" key="15">
    <source>
        <dbReference type="EMBL" id="KAF5889680.1"/>
    </source>
</evidence>
<feature type="region of interest" description="Disordered" evidence="12">
    <location>
        <begin position="1"/>
        <end position="52"/>
    </location>
</feature>
<dbReference type="GO" id="GO:0004379">
    <property type="term" value="F:glycylpeptide N-tetradecanoyltransferase activity"/>
    <property type="evidence" value="ECO:0007669"/>
    <property type="project" value="UniProtKB-EC"/>
</dbReference>
<dbReference type="FunFam" id="3.40.630.170:FF:000003">
    <property type="entry name" value="Glycylpeptide N-tetradecanoyltransferase"/>
    <property type="match status" value="1"/>
</dbReference>
<keyword evidence="6 10" id="KW-0808">Transferase</keyword>
<evidence type="ECO:0000256" key="5">
    <source>
        <dbReference type="ARBA" id="ARBA00022553"/>
    </source>
</evidence>
<evidence type="ECO:0000256" key="9">
    <source>
        <dbReference type="ARBA" id="ARBA00048276"/>
    </source>
</evidence>
<evidence type="ECO:0000256" key="2">
    <source>
        <dbReference type="ARBA" id="ARBA00004514"/>
    </source>
</evidence>
<feature type="non-terminal residue" evidence="15">
    <location>
        <position position="463"/>
    </location>
</feature>
<feature type="domain" description="Glycylpeptide N-tetradecanoyltransferase C-terminal" evidence="14">
    <location>
        <begin position="282"/>
        <end position="460"/>
    </location>
</feature>
<dbReference type="PANTHER" id="PTHR11377">
    <property type="entry name" value="N-MYRISTOYL TRANSFERASE"/>
    <property type="match status" value="1"/>
</dbReference>
<evidence type="ECO:0000256" key="8">
    <source>
        <dbReference type="ARBA" id="ARBA00023315"/>
    </source>
</evidence>
<dbReference type="InterPro" id="IPR016181">
    <property type="entry name" value="Acyl_CoA_acyltransferase"/>
</dbReference>
<comment type="similarity">
    <text evidence="3 11">Belongs to the NMT family.</text>
</comment>
<dbReference type="PIRSF" id="PIRSF015892">
    <property type="entry name" value="N-myristl_transf"/>
    <property type="match status" value="1"/>
</dbReference>
<keyword evidence="16" id="KW-1185">Reference proteome</keyword>